<dbReference type="AlphaFoldDB" id="U6MGK9"/>
<feature type="compositionally biased region" description="Low complexity" evidence="4">
    <location>
        <begin position="628"/>
        <end position="644"/>
    </location>
</feature>
<feature type="region of interest" description="Disordered" evidence="4">
    <location>
        <begin position="625"/>
        <end position="644"/>
    </location>
</feature>
<dbReference type="OMA" id="FDDACCL"/>
<reference evidence="5" key="1">
    <citation type="submission" date="2013-10" db="EMBL/GenBank/DDBJ databases">
        <title>Genomic analysis of the causative agents of coccidiosis in chickens.</title>
        <authorList>
            <person name="Reid A.J."/>
            <person name="Blake D."/>
            <person name="Billington K."/>
            <person name="Browne H."/>
            <person name="Dunn M."/>
            <person name="Hung S."/>
            <person name="Kawahara F."/>
            <person name="Miranda-Saavedra D."/>
            <person name="Mourier T."/>
            <person name="Nagra H."/>
            <person name="Otto T.D."/>
            <person name="Rawlings N."/>
            <person name="Sanchez A."/>
            <person name="Sanders M."/>
            <person name="Subramaniam C."/>
            <person name="Tay Y."/>
            <person name="Dear P."/>
            <person name="Doerig C."/>
            <person name="Gruber A."/>
            <person name="Parkinson J."/>
            <person name="Shirley M."/>
            <person name="Wan K.L."/>
            <person name="Berriman M."/>
            <person name="Tomley F."/>
            <person name="Pain A."/>
        </authorList>
    </citation>
    <scope>NUCLEOTIDE SEQUENCE [LARGE SCALE GENOMIC DNA]</scope>
    <source>
        <strain evidence="5">Weybridge</strain>
    </source>
</reference>
<protein>
    <submittedName>
        <fullName evidence="5">Vacuolar protein sorting 18, putative</fullName>
    </submittedName>
</protein>
<gene>
    <name evidence="5" type="ORF">EMWEY_00042550</name>
</gene>
<evidence type="ECO:0000313" key="5">
    <source>
        <dbReference type="EMBL" id="CDJ61579.1"/>
    </source>
</evidence>
<keyword evidence="6" id="KW-1185">Reference proteome</keyword>
<dbReference type="GO" id="GO:0030897">
    <property type="term" value="C:HOPS complex"/>
    <property type="evidence" value="ECO:0007669"/>
    <property type="project" value="TreeGrafter"/>
</dbReference>
<feature type="compositionally biased region" description="Low complexity" evidence="4">
    <location>
        <begin position="21"/>
        <end position="48"/>
    </location>
</feature>
<dbReference type="EMBL" id="HG722140">
    <property type="protein sequence ID" value="CDJ61579.1"/>
    <property type="molecule type" value="Genomic_DNA"/>
</dbReference>
<evidence type="ECO:0000256" key="2">
    <source>
        <dbReference type="ARBA" id="ARBA00022771"/>
    </source>
</evidence>
<keyword evidence="2" id="KW-0863">Zinc-finger</keyword>
<reference evidence="5" key="2">
    <citation type="submission" date="2013-10" db="EMBL/GenBank/DDBJ databases">
        <authorList>
            <person name="Aslett M."/>
        </authorList>
    </citation>
    <scope>NUCLEOTIDE SEQUENCE [LARGE SCALE GENOMIC DNA]</scope>
    <source>
        <strain evidence="5">Weybridge</strain>
    </source>
</reference>
<keyword evidence="1" id="KW-0479">Metal-binding</keyword>
<accession>U6MGK9</accession>
<dbReference type="GO" id="GO:0006904">
    <property type="term" value="P:vesicle docking involved in exocytosis"/>
    <property type="evidence" value="ECO:0007669"/>
    <property type="project" value="TreeGrafter"/>
</dbReference>
<dbReference type="GO" id="GO:0008270">
    <property type="term" value="F:zinc ion binding"/>
    <property type="evidence" value="ECO:0007669"/>
    <property type="project" value="UniProtKB-KW"/>
</dbReference>
<keyword evidence="3" id="KW-0862">Zinc</keyword>
<sequence length="939" mass="98784">MLSQGWDGKERGAPGGPPPFDVAAGAAASALSPPQSSSSSSSSSESPSLQLRILRLSGGPSLHARGGAAAAAAAAECTYISTVDGSLIRTEGDGQQMQVIEFSSFKEHVQLRRLFLSPSGTRCGAIMECVVGGGKERQLRQLLQLPKSAAALSLAVLSPRMGPDGGVGVLLATETELLCFFGVGGVAAAFSSSSSSSSSSKNNHAAAISDAVAYEVSPAAAAAAATPSCLTVDSRSSTDPNIALYTVHWLSPVGLLTGELRLPATAAAAAAAAAAAGSDSGNMLSFPPEVNMFLALPQHLYGKGLQLVHDSSSTCSSSNSNSSSSKEDYSGALAACRSVQQREIVLRSKARELLQQQQWVAAAAALASCCSVGFDDACCLLLALQQQLPQQQQVLLEALRVYVTAKLQQLADANPTRKTLKRNYRFLAPGDRPSPQQVVLFTWLLQLLLQQLNAADAEILKAASAPIPAAAAAAAAAAAPAAAAAADSSSSSKTAELEETLQQTQREIRRLLAEFKHATVVGLLQSSGRSVLLREFLLMIGDEETCARLFLNSAQYRDALDAILSIQNPDVRSNLFAAYSPLLLLHYPQQFAAAARKSEFAALQPWLLLPALTLPIIMLQREQQQQGSNSSSNSSSSSSSSSSSNSSRAYACWKSAVQLVKHFALANGNKPGISFSFGRGGALHANGIAGISSSSSSSSSGCSWASPAGLGTALLLLLAEAPYDSESELASAIADSEGAFDALLCLRHCQEKKRRRAVILLYVHLKRYQAREAVHMALEAGDVSLAEEAASCCGDELLKRNLWLDICRYIAKSEDGASLLTLVERSKHCIKIQDLLPLLPDAALLRDVAPALRAAAAAAQRSSNSSRNELQQHLTAIRDLKDQLQAVNRKCIIIDPNYLCDICGAAVICPDELARFDRSVEALATAVKENSPDIETLEE</sequence>
<name>U6MGK9_EIMMA</name>
<evidence type="ECO:0000313" key="6">
    <source>
        <dbReference type="Proteomes" id="UP000030763"/>
    </source>
</evidence>
<dbReference type="PANTHER" id="PTHR23323">
    <property type="entry name" value="VACUOLAR PROTEIN SORTING-ASSOCIATED PROTEIN"/>
    <property type="match status" value="1"/>
</dbReference>
<dbReference type="GO" id="GO:0030674">
    <property type="term" value="F:protein-macromolecule adaptor activity"/>
    <property type="evidence" value="ECO:0007669"/>
    <property type="project" value="TreeGrafter"/>
</dbReference>
<evidence type="ECO:0000256" key="4">
    <source>
        <dbReference type="SAM" id="MobiDB-lite"/>
    </source>
</evidence>
<dbReference type="GO" id="GO:0048284">
    <property type="term" value="P:organelle fusion"/>
    <property type="evidence" value="ECO:0007669"/>
    <property type="project" value="TreeGrafter"/>
</dbReference>
<evidence type="ECO:0000256" key="1">
    <source>
        <dbReference type="ARBA" id="ARBA00022723"/>
    </source>
</evidence>
<evidence type="ECO:0000256" key="3">
    <source>
        <dbReference type="ARBA" id="ARBA00022833"/>
    </source>
</evidence>
<dbReference type="RefSeq" id="XP_013338229.1">
    <property type="nucleotide sequence ID" value="XM_013482775.1"/>
</dbReference>
<proteinExistence type="predicted"/>
<dbReference type="OrthoDB" id="1845386at2759"/>
<dbReference type="GO" id="GO:0007032">
    <property type="term" value="P:endosome organization"/>
    <property type="evidence" value="ECO:0007669"/>
    <property type="project" value="TreeGrafter"/>
</dbReference>
<dbReference type="VEuPathDB" id="ToxoDB:EMWEY_00042550"/>
<dbReference type="Proteomes" id="UP000030763">
    <property type="component" value="Unassembled WGS sequence"/>
</dbReference>
<dbReference type="GeneID" id="25338241"/>
<feature type="region of interest" description="Disordered" evidence="4">
    <location>
        <begin position="1"/>
        <end position="49"/>
    </location>
</feature>
<organism evidence="5 6">
    <name type="scientific">Eimeria maxima</name>
    <name type="common">Coccidian parasite</name>
    <dbReference type="NCBI Taxonomy" id="5804"/>
    <lineage>
        <taxon>Eukaryota</taxon>
        <taxon>Sar</taxon>
        <taxon>Alveolata</taxon>
        <taxon>Apicomplexa</taxon>
        <taxon>Conoidasida</taxon>
        <taxon>Coccidia</taxon>
        <taxon>Eucoccidiorida</taxon>
        <taxon>Eimeriorina</taxon>
        <taxon>Eimeriidae</taxon>
        <taxon>Eimeria</taxon>
    </lineage>
</organism>
<dbReference type="PANTHER" id="PTHR23323:SF26">
    <property type="entry name" value="VACUOLAR PROTEIN SORTING-ASSOCIATED PROTEIN 18 HOMOLOG"/>
    <property type="match status" value="1"/>
</dbReference>
<dbReference type="GO" id="GO:0005768">
    <property type="term" value="C:endosome"/>
    <property type="evidence" value="ECO:0007669"/>
    <property type="project" value="TreeGrafter"/>
</dbReference>
<dbReference type="GO" id="GO:0007033">
    <property type="term" value="P:vacuole organization"/>
    <property type="evidence" value="ECO:0007669"/>
    <property type="project" value="TreeGrafter"/>
</dbReference>